<name>A0AAV7M227_PLEWA</name>
<keyword evidence="3" id="KW-1185">Reference proteome</keyword>
<organism evidence="2 3">
    <name type="scientific">Pleurodeles waltl</name>
    <name type="common">Iberian ribbed newt</name>
    <dbReference type="NCBI Taxonomy" id="8319"/>
    <lineage>
        <taxon>Eukaryota</taxon>
        <taxon>Metazoa</taxon>
        <taxon>Chordata</taxon>
        <taxon>Craniata</taxon>
        <taxon>Vertebrata</taxon>
        <taxon>Euteleostomi</taxon>
        <taxon>Amphibia</taxon>
        <taxon>Batrachia</taxon>
        <taxon>Caudata</taxon>
        <taxon>Salamandroidea</taxon>
        <taxon>Salamandridae</taxon>
        <taxon>Pleurodelinae</taxon>
        <taxon>Pleurodeles</taxon>
    </lineage>
</organism>
<comment type="caution">
    <text evidence="2">The sequence shown here is derived from an EMBL/GenBank/DDBJ whole genome shotgun (WGS) entry which is preliminary data.</text>
</comment>
<feature type="region of interest" description="Disordered" evidence="1">
    <location>
        <begin position="67"/>
        <end position="92"/>
    </location>
</feature>
<evidence type="ECO:0000313" key="2">
    <source>
        <dbReference type="EMBL" id="KAJ1096865.1"/>
    </source>
</evidence>
<sequence>MPLWVLGAAGVTEVTGGWGRALRHGGNGRQYCVTHLPRPAWPKDGWFCVGHAGSRRPRKVIQRLAGAPRFPPLPGKGRAASGGRKQGIDPAAAGTQQWCGAVSAWHCDGRLHVIHPGASRLWARDAP</sequence>
<dbReference type="Proteomes" id="UP001066276">
    <property type="component" value="Chromosome 10"/>
</dbReference>
<gene>
    <name evidence="2" type="ORF">NDU88_001996</name>
</gene>
<proteinExistence type="predicted"/>
<evidence type="ECO:0000313" key="3">
    <source>
        <dbReference type="Proteomes" id="UP001066276"/>
    </source>
</evidence>
<dbReference type="AlphaFoldDB" id="A0AAV7M227"/>
<accession>A0AAV7M227</accession>
<dbReference type="EMBL" id="JANPWB010000014">
    <property type="protein sequence ID" value="KAJ1096865.1"/>
    <property type="molecule type" value="Genomic_DNA"/>
</dbReference>
<evidence type="ECO:0000256" key="1">
    <source>
        <dbReference type="SAM" id="MobiDB-lite"/>
    </source>
</evidence>
<reference evidence="2" key="1">
    <citation type="journal article" date="2022" name="bioRxiv">
        <title>Sequencing and chromosome-scale assembly of the giantPleurodeles waltlgenome.</title>
        <authorList>
            <person name="Brown T."/>
            <person name="Elewa A."/>
            <person name="Iarovenko S."/>
            <person name="Subramanian E."/>
            <person name="Araus A.J."/>
            <person name="Petzold A."/>
            <person name="Susuki M."/>
            <person name="Suzuki K.-i.T."/>
            <person name="Hayashi T."/>
            <person name="Toyoda A."/>
            <person name="Oliveira C."/>
            <person name="Osipova E."/>
            <person name="Leigh N.D."/>
            <person name="Simon A."/>
            <person name="Yun M.H."/>
        </authorList>
    </citation>
    <scope>NUCLEOTIDE SEQUENCE</scope>
    <source>
        <strain evidence="2">20211129_DDA</strain>
        <tissue evidence="2">Liver</tissue>
    </source>
</reference>
<protein>
    <submittedName>
        <fullName evidence="2">Uncharacterized protein</fullName>
    </submittedName>
</protein>